<evidence type="ECO:0000313" key="3">
    <source>
        <dbReference type="Proteomes" id="UP000770015"/>
    </source>
</evidence>
<organism evidence="2 3">
    <name type="scientific">Plectosphaerella plurivora</name>
    <dbReference type="NCBI Taxonomy" id="936078"/>
    <lineage>
        <taxon>Eukaryota</taxon>
        <taxon>Fungi</taxon>
        <taxon>Dikarya</taxon>
        <taxon>Ascomycota</taxon>
        <taxon>Pezizomycotina</taxon>
        <taxon>Sordariomycetes</taxon>
        <taxon>Hypocreomycetidae</taxon>
        <taxon>Glomerellales</taxon>
        <taxon>Plectosphaerellaceae</taxon>
        <taxon>Plectosphaerella</taxon>
    </lineage>
</organism>
<keyword evidence="3" id="KW-1185">Reference proteome</keyword>
<name>A0A9P8V189_9PEZI</name>
<dbReference type="OrthoDB" id="10666405at2759"/>
<evidence type="ECO:0000313" key="2">
    <source>
        <dbReference type="EMBL" id="KAH6662949.1"/>
    </source>
</evidence>
<dbReference type="AlphaFoldDB" id="A0A9P8V189"/>
<comment type="caution">
    <text evidence="2">The sequence shown here is derived from an EMBL/GenBank/DDBJ whole genome shotgun (WGS) entry which is preliminary data.</text>
</comment>
<accession>A0A9P8V189</accession>
<sequence>MSQRKADERRRAIVKAVIVSILPDITGFDRSVITNAFGGRMPQPEDFLEEEYTEDENEYDEEEYDEEEYDEEEYDEEEYDEEEYDEEEYDEEEYDEGDTPTETPGVSERLRNELKNSEQYAAGKFNILTWVDWTREAMQPPTTASASAPVGQKRARADGVQPAAPPAKRAAVEVRRRQPSRR</sequence>
<gene>
    <name evidence="2" type="ORF">F5X68DRAFT_195715</name>
</gene>
<proteinExistence type="predicted"/>
<feature type="compositionally biased region" description="Acidic residues" evidence="1">
    <location>
        <begin position="46"/>
        <end position="99"/>
    </location>
</feature>
<dbReference type="EMBL" id="JAGSXJ010000044">
    <property type="protein sequence ID" value="KAH6662949.1"/>
    <property type="molecule type" value="Genomic_DNA"/>
</dbReference>
<evidence type="ECO:0000256" key="1">
    <source>
        <dbReference type="SAM" id="MobiDB-lite"/>
    </source>
</evidence>
<feature type="region of interest" description="Disordered" evidence="1">
    <location>
        <begin position="36"/>
        <end position="107"/>
    </location>
</feature>
<dbReference type="Proteomes" id="UP000770015">
    <property type="component" value="Unassembled WGS sequence"/>
</dbReference>
<protein>
    <submittedName>
        <fullName evidence="2">Uncharacterized protein</fullName>
    </submittedName>
</protein>
<feature type="region of interest" description="Disordered" evidence="1">
    <location>
        <begin position="139"/>
        <end position="182"/>
    </location>
</feature>
<reference evidence="2" key="1">
    <citation type="journal article" date="2021" name="Nat. Commun.">
        <title>Genetic determinants of endophytism in the Arabidopsis root mycobiome.</title>
        <authorList>
            <person name="Mesny F."/>
            <person name="Miyauchi S."/>
            <person name="Thiergart T."/>
            <person name="Pickel B."/>
            <person name="Atanasova L."/>
            <person name="Karlsson M."/>
            <person name="Huettel B."/>
            <person name="Barry K.W."/>
            <person name="Haridas S."/>
            <person name="Chen C."/>
            <person name="Bauer D."/>
            <person name="Andreopoulos W."/>
            <person name="Pangilinan J."/>
            <person name="LaButti K."/>
            <person name="Riley R."/>
            <person name="Lipzen A."/>
            <person name="Clum A."/>
            <person name="Drula E."/>
            <person name="Henrissat B."/>
            <person name="Kohler A."/>
            <person name="Grigoriev I.V."/>
            <person name="Martin F.M."/>
            <person name="Hacquard S."/>
        </authorList>
    </citation>
    <scope>NUCLEOTIDE SEQUENCE</scope>
    <source>
        <strain evidence="2">MPI-SDFR-AT-0117</strain>
    </source>
</reference>